<evidence type="ECO:0000313" key="7">
    <source>
        <dbReference type="Proteomes" id="UP001187531"/>
    </source>
</evidence>
<feature type="compositionally biased region" description="Basic and acidic residues" evidence="4">
    <location>
        <begin position="1496"/>
        <end position="1506"/>
    </location>
</feature>
<feature type="coiled-coil region" evidence="3">
    <location>
        <begin position="998"/>
        <end position="1053"/>
    </location>
</feature>
<feature type="compositionally biased region" description="Acidic residues" evidence="4">
    <location>
        <begin position="388"/>
        <end position="412"/>
    </location>
</feature>
<feature type="region of interest" description="Disordered" evidence="4">
    <location>
        <begin position="388"/>
        <end position="465"/>
    </location>
</feature>
<dbReference type="Pfam" id="PF07653">
    <property type="entry name" value="SH3_2"/>
    <property type="match status" value="1"/>
</dbReference>
<dbReference type="InterPro" id="IPR036028">
    <property type="entry name" value="SH3-like_dom_sf"/>
</dbReference>
<evidence type="ECO:0000256" key="4">
    <source>
        <dbReference type="SAM" id="MobiDB-lite"/>
    </source>
</evidence>
<organism evidence="6 7">
    <name type="scientific">Artemia franciscana</name>
    <name type="common">Brine shrimp</name>
    <name type="synonym">Artemia sanfranciscana</name>
    <dbReference type="NCBI Taxonomy" id="6661"/>
    <lineage>
        <taxon>Eukaryota</taxon>
        <taxon>Metazoa</taxon>
        <taxon>Ecdysozoa</taxon>
        <taxon>Arthropoda</taxon>
        <taxon>Crustacea</taxon>
        <taxon>Branchiopoda</taxon>
        <taxon>Anostraca</taxon>
        <taxon>Artemiidae</taxon>
        <taxon>Artemia</taxon>
    </lineage>
</organism>
<protein>
    <recommendedName>
        <fullName evidence="5">SH3 domain-containing protein</fullName>
    </recommendedName>
</protein>
<keyword evidence="1 2" id="KW-0728">SH3 domain</keyword>
<feature type="compositionally biased region" description="Polar residues" evidence="4">
    <location>
        <begin position="729"/>
        <end position="740"/>
    </location>
</feature>
<comment type="caution">
    <text evidence="6">The sequence shown here is derived from an EMBL/GenBank/DDBJ whole genome shotgun (WGS) entry which is preliminary data.</text>
</comment>
<evidence type="ECO:0000256" key="1">
    <source>
        <dbReference type="ARBA" id="ARBA00022443"/>
    </source>
</evidence>
<accession>A0AA88KXF8</accession>
<keyword evidence="3" id="KW-0175">Coiled coil</keyword>
<evidence type="ECO:0000259" key="5">
    <source>
        <dbReference type="PROSITE" id="PS50002"/>
    </source>
</evidence>
<feature type="compositionally biased region" description="Polar residues" evidence="4">
    <location>
        <begin position="432"/>
        <end position="450"/>
    </location>
</feature>
<dbReference type="Proteomes" id="UP001187531">
    <property type="component" value="Unassembled WGS sequence"/>
</dbReference>
<feature type="domain" description="SH3" evidence="5">
    <location>
        <begin position="21"/>
        <end position="79"/>
    </location>
</feature>
<evidence type="ECO:0000256" key="2">
    <source>
        <dbReference type="PROSITE-ProRule" id="PRU00192"/>
    </source>
</evidence>
<feature type="coiled-coil region" evidence="3">
    <location>
        <begin position="1110"/>
        <end position="1259"/>
    </location>
</feature>
<sequence>MDIKITICIITVLSISSGILEVISYGQTTLNYLADHKNVLSFQSGEKVTVFSKADGHWGVKIRGKFGYVPNSFVRETKVVTRTLPFSVPISDGVENKSSESATPARGLSDDSVDTLQKIRVLGEPFMDKEPSRSELNIMEVPNVDNSPTDVKQYVNSGNLAEKDVSLDESLVALEKAGDHLNPKAIEDVNLKTNIESMVFNDNETLKENLVEISVEKALEDSMNNSNIQSGVASTTEHAEVDNSVNNPSVNYTVLEELPKNKEIGQMEEIVETKDLENHRDEKVENVYNFVENSKDGYSKEMDSEVLLKNEDNLKYKLPAGNQDMPKDINVKEVNLLVDDENAAVKYNQTVDGTIFRESLKNEEYGQDNQNPDPKSTEIVDDVDSDFDDIEGEEQDNDDDPLSEDEDADSLDPENLGYEESTSIRPGIVENTIIQTASDSVNENQSIGESKNSEEVDKERHLESSISLSQRNENLDKTSFDKFIGVSQDSGQDSVDYNAFTDSVDSGEKEGGFLSKLTTFFSSGVLQMDEETNSKKTSDNEKTQIETKQDQNMAAGNTESLDGHLKEEPTLDQIESVPVDNYLYDITGTGVPAIEETLANDIRESTLGSLNEKDGKAIFETLTNEPAPSPKVFRKFDSPVEGLDAIIKQSDNSDLPKADYKPFSYAAVESMLLDSINLGSKVENMKIDKEEMLLEVDSSVEGLDTTLKDSDSISRIPQADEKPLDHAVTESTPHISTDTGSKMAEDWKISSEEVLFEAHITNDIDRISSFPYGSINHQENESTSFAVSADQVEKISDGVLVNLHETVGGAHSIHSTDQQNSLPQVLTNDKASGSYVDNENKVESLSKSMSPQHEIVDNLDSVVQEPLSEVEDVPETHQQDLFSHSSASEYHHAVGSSSDSNVAPEGYCDAANQICDSASVVSHTRSLLGNNVDKEESYVPEESEMLSDIFLPPKIDLLILLISVGTGIAVLLVLLEAVKLSLHKAGLVKKFNVLQSQLERSLGEIKVLNDEKNSVEKKKISLQEKFCEVEDCCKDLRSKIEELTVENDLVKKEKAVWDQRFDELFTTSEEQGKMNAQLLAMQDELVAEKAEIEALLGVKEQESDTYRKELIDLRESYSTLEVQLANALEKAAQLDAAEAKCSQLLSEKCNLQIAAQSFETEKSKLESSLNNEKLENRSLKALLNQLQSIGGSVPAGQMDALLDAEKIRTEMKSTKEECDALKKQLFEMNDSCTTLQGMNEELKQRCDDLESRLAIEVEDRKNLKIAIDVLKNMFETEKAELVEKLTMYKGVSDSESSIIKKFEQKLDQARTNEVTLNQTIKDLQNQIHEFDLVAKEQTESYSAGMRQATQQAVEAQIKNRRLETRNQELDRECANLRRKLAEMASQMRDANSNVSPDDTGRVLLNGNHDALLPPQQPGLLPLGFPPLPPFLPPFLPPPEMSFMDRPSTLGMGSPPFDSPYYDDRGTPNSMRAFSPRSHSPTGSERSGSYRRRRDHYRPESVGRSRDSSPAGNTYDRRRGRSPSDRDV</sequence>
<dbReference type="SMART" id="SM00326">
    <property type="entry name" value="SH3"/>
    <property type="match status" value="1"/>
</dbReference>
<evidence type="ECO:0000313" key="6">
    <source>
        <dbReference type="EMBL" id="KAK2707877.1"/>
    </source>
</evidence>
<dbReference type="Gene3D" id="2.30.30.40">
    <property type="entry name" value="SH3 Domains"/>
    <property type="match status" value="1"/>
</dbReference>
<gene>
    <name evidence="6" type="ORF">QYM36_015529</name>
</gene>
<feature type="region of interest" description="Disordered" evidence="4">
    <location>
        <begin position="721"/>
        <end position="742"/>
    </location>
</feature>
<evidence type="ECO:0000256" key="3">
    <source>
        <dbReference type="SAM" id="Coils"/>
    </source>
</evidence>
<dbReference type="EMBL" id="JAVRJZ010000019">
    <property type="protein sequence ID" value="KAK2707877.1"/>
    <property type="molecule type" value="Genomic_DNA"/>
</dbReference>
<dbReference type="SUPFAM" id="SSF50044">
    <property type="entry name" value="SH3-domain"/>
    <property type="match status" value="1"/>
</dbReference>
<feature type="compositionally biased region" description="Basic and acidic residues" evidence="4">
    <location>
        <begin position="532"/>
        <end position="549"/>
    </location>
</feature>
<name>A0AA88KXF8_ARTSF</name>
<dbReference type="InterPro" id="IPR001452">
    <property type="entry name" value="SH3_domain"/>
</dbReference>
<feature type="region of interest" description="Disordered" evidence="4">
    <location>
        <begin position="1438"/>
        <end position="1527"/>
    </location>
</feature>
<keyword evidence="7" id="KW-1185">Reference proteome</keyword>
<feature type="compositionally biased region" description="Basic and acidic residues" evidence="4">
    <location>
        <begin position="451"/>
        <end position="463"/>
    </location>
</feature>
<dbReference type="PROSITE" id="PS50002">
    <property type="entry name" value="SH3"/>
    <property type="match status" value="1"/>
</dbReference>
<feature type="region of interest" description="Disordered" evidence="4">
    <location>
        <begin position="530"/>
        <end position="555"/>
    </location>
</feature>
<proteinExistence type="predicted"/>
<feature type="coiled-coil region" evidence="3">
    <location>
        <begin position="1299"/>
        <end position="1393"/>
    </location>
</feature>
<reference evidence="6" key="1">
    <citation type="submission" date="2023-07" db="EMBL/GenBank/DDBJ databases">
        <title>Chromosome-level genome assembly of Artemia franciscana.</title>
        <authorList>
            <person name="Jo E."/>
        </authorList>
    </citation>
    <scope>NUCLEOTIDE SEQUENCE</scope>
    <source>
        <tissue evidence="6">Whole body</tissue>
    </source>
</reference>
<feature type="compositionally biased region" description="Polar residues" evidence="4">
    <location>
        <begin position="1466"/>
        <end position="1481"/>
    </location>
</feature>